<dbReference type="GO" id="GO:0005634">
    <property type="term" value="C:nucleus"/>
    <property type="evidence" value="ECO:0007669"/>
    <property type="project" value="UniProtKB-SubCell"/>
</dbReference>
<dbReference type="SUPFAM" id="SSF46689">
    <property type="entry name" value="Homeodomain-like"/>
    <property type="match status" value="1"/>
</dbReference>
<gene>
    <name evidence="13" type="ORF">OXX778_LOCUS6090</name>
</gene>
<feature type="compositionally biased region" description="Low complexity" evidence="11">
    <location>
        <begin position="45"/>
        <end position="74"/>
    </location>
</feature>
<evidence type="ECO:0000256" key="8">
    <source>
        <dbReference type="ARBA" id="ARBA00023242"/>
    </source>
</evidence>
<keyword evidence="5 9" id="KW-0371">Homeobox</keyword>
<organism evidence="13 14">
    <name type="scientific">Brachionus calyciflorus</name>
    <dbReference type="NCBI Taxonomy" id="104777"/>
    <lineage>
        <taxon>Eukaryota</taxon>
        <taxon>Metazoa</taxon>
        <taxon>Spiralia</taxon>
        <taxon>Gnathifera</taxon>
        <taxon>Rotifera</taxon>
        <taxon>Eurotatoria</taxon>
        <taxon>Monogononta</taxon>
        <taxon>Pseudotrocha</taxon>
        <taxon>Ploima</taxon>
        <taxon>Brachionidae</taxon>
        <taxon>Brachionus</taxon>
    </lineage>
</organism>
<proteinExistence type="predicted"/>
<evidence type="ECO:0000313" key="13">
    <source>
        <dbReference type="EMBL" id="CAF0793443.1"/>
    </source>
</evidence>
<dbReference type="InterPro" id="IPR017970">
    <property type="entry name" value="Homeobox_CS"/>
</dbReference>
<feature type="region of interest" description="Disordered" evidence="11">
    <location>
        <begin position="359"/>
        <end position="405"/>
    </location>
</feature>
<feature type="compositionally biased region" description="Polar residues" evidence="11">
    <location>
        <begin position="367"/>
        <end position="380"/>
    </location>
</feature>
<keyword evidence="6" id="KW-0010">Activator</keyword>
<evidence type="ECO:0000256" key="4">
    <source>
        <dbReference type="ARBA" id="ARBA00023125"/>
    </source>
</evidence>
<evidence type="ECO:0000256" key="10">
    <source>
        <dbReference type="RuleBase" id="RU000682"/>
    </source>
</evidence>
<dbReference type="Proteomes" id="UP000663879">
    <property type="component" value="Unassembled WGS sequence"/>
</dbReference>
<reference evidence="13" key="1">
    <citation type="submission" date="2021-02" db="EMBL/GenBank/DDBJ databases">
        <authorList>
            <person name="Nowell W R."/>
        </authorList>
    </citation>
    <scope>NUCLEOTIDE SEQUENCE</scope>
    <source>
        <strain evidence="13">Ploen Becks lab</strain>
    </source>
</reference>
<dbReference type="CDD" id="cd00086">
    <property type="entry name" value="homeodomain"/>
    <property type="match status" value="1"/>
</dbReference>
<dbReference type="AlphaFoldDB" id="A0A813SD57"/>
<dbReference type="GO" id="GO:0000981">
    <property type="term" value="F:DNA-binding transcription factor activity, RNA polymerase II-specific"/>
    <property type="evidence" value="ECO:0007669"/>
    <property type="project" value="InterPro"/>
</dbReference>
<keyword evidence="2" id="KW-0217">Developmental protein</keyword>
<comment type="subcellular location">
    <subcellularLocation>
        <location evidence="1 9 10">Nucleus</location>
    </subcellularLocation>
</comment>
<evidence type="ECO:0000256" key="3">
    <source>
        <dbReference type="ARBA" id="ARBA00023015"/>
    </source>
</evidence>
<protein>
    <recommendedName>
        <fullName evidence="12">Homeobox domain-containing protein</fullName>
    </recommendedName>
</protein>
<dbReference type="Gene3D" id="1.10.10.60">
    <property type="entry name" value="Homeodomain-like"/>
    <property type="match status" value="1"/>
</dbReference>
<keyword evidence="8 9" id="KW-0539">Nucleus</keyword>
<dbReference type="InterPro" id="IPR042634">
    <property type="entry name" value="MOX-1/MOX-2"/>
</dbReference>
<dbReference type="GO" id="GO:0000978">
    <property type="term" value="F:RNA polymerase II cis-regulatory region sequence-specific DNA binding"/>
    <property type="evidence" value="ECO:0007669"/>
    <property type="project" value="TreeGrafter"/>
</dbReference>
<evidence type="ECO:0000256" key="11">
    <source>
        <dbReference type="SAM" id="MobiDB-lite"/>
    </source>
</evidence>
<dbReference type="PRINTS" id="PR00024">
    <property type="entry name" value="HOMEOBOX"/>
</dbReference>
<dbReference type="PANTHER" id="PTHR24328">
    <property type="entry name" value="HOMEOBOX PROTEIN MOX"/>
    <property type="match status" value="1"/>
</dbReference>
<keyword evidence="7" id="KW-0804">Transcription</keyword>
<evidence type="ECO:0000256" key="7">
    <source>
        <dbReference type="ARBA" id="ARBA00023163"/>
    </source>
</evidence>
<dbReference type="PANTHER" id="PTHR24328:SF7">
    <property type="entry name" value="BUTTONLESS"/>
    <property type="match status" value="1"/>
</dbReference>
<dbReference type="OrthoDB" id="6159439at2759"/>
<dbReference type="GO" id="GO:0045944">
    <property type="term" value="P:positive regulation of transcription by RNA polymerase II"/>
    <property type="evidence" value="ECO:0007669"/>
    <property type="project" value="InterPro"/>
</dbReference>
<name>A0A813SD57_9BILA</name>
<dbReference type="PROSITE" id="PS50071">
    <property type="entry name" value="HOMEOBOX_2"/>
    <property type="match status" value="1"/>
</dbReference>
<evidence type="ECO:0000256" key="6">
    <source>
        <dbReference type="ARBA" id="ARBA00023159"/>
    </source>
</evidence>
<dbReference type="SMART" id="SM00389">
    <property type="entry name" value="HOX"/>
    <property type="match status" value="1"/>
</dbReference>
<dbReference type="Pfam" id="PF00046">
    <property type="entry name" value="Homeodomain"/>
    <property type="match status" value="1"/>
</dbReference>
<keyword evidence="14" id="KW-1185">Reference proteome</keyword>
<evidence type="ECO:0000256" key="5">
    <source>
        <dbReference type="ARBA" id="ARBA00023155"/>
    </source>
</evidence>
<dbReference type="InterPro" id="IPR020479">
    <property type="entry name" value="HD_metazoa"/>
</dbReference>
<evidence type="ECO:0000259" key="12">
    <source>
        <dbReference type="PROSITE" id="PS50071"/>
    </source>
</evidence>
<dbReference type="InterPro" id="IPR001356">
    <property type="entry name" value="HD"/>
</dbReference>
<feature type="domain" description="Homeobox" evidence="12">
    <location>
        <begin position="300"/>
        <end position="360"/>
    </location>
</feature>
<feature type="region of interest" description="Disordered" evidence="11">
    <location>
        <begin position="39"/>
        <end position="77"/>
    </location>
</feature>
<evidence type="ECO:0000256" key="9">
    <source>
        <dbReference type="PROSITE-ProRule" id="PRU00108"/>
    </source>
</evidence>
<keyword evidence="3" id="KW-0805">Transcription regulation</keyword>
<comment type="caution">
    <text evidence="13">The sequence shown here is derived from an EMBL/GenBank/DDBJ whole genome shotgun (WGS) entry which is preliminary data.</text>
</comment>
<dbReference type="InterPro" id="IPR009057">
    <property type="entry name" value="Homeodomain-like_sf"/>
</dbReference>
<feature type="compositionally biased region" description="Acidic residues" evidence="11">
    <location>
        <begin position="381"/>
        <end position="405"/>
    </location>
</feature>
<keyword evidence="4 9" id="KW-0238">DNA-binding</keyword>
<dbReference type="PROSITE" id="PS00027">
    <property type="entry name" value="HOMEOBOX_1"/>
    <property type="match status" value="1"/>
</dbReference>
<accession>A0A813SD57</accession>
<evidence type="ECO:0000256" key="1">
    <source>
        <dbReference type="ARBA" id="ARBA00004123"/>
    </source>
</evidence>
<evidence type="ECO:0000313" key="14">
    <source>
        <dbReference type="Proteomes" id="UP000663879"/>
    </source>
</evidence>
<feature type="DNA-binding region" description="Homeobox" evidence="9">
    <location>
        <begin position="302"/>
        <end position="361"/>
    </location>
</feature>
<evidence type="ECO:0000256" key="2">
    <source>
        <dbReference type="ARBA" id="ARBA00022473"/>
    </source>
</evidence>
<dbReference type="EMBL" id="CAJNOC010000700">
    <property type="protein sequence ID" value="CAF0793443.1"/>
    <property type="molecule type" value="Genomic_DNA"/>
</dbReference>
<sequence length="405" mass="45458">MEAQHFYMTAAVAVAAANGSSVTPNINYYSNKPNNQTYILNPQVSPTTSPLLSSSPNINSTSSTPSSNLSPNNSHLDVNPSTAAALCHLANLANVYANGQNGQSPQNQGQIYYQNNQFNNQYPNYNQTYYQQNQYSTPYTNYDYNQYSDNGTWWNKLGQSQIGIGQKNLNKSISSLSTSSFSSSIETPNYNLPVQPLTPDESQSNFENCNISPSSTNTINNVSFVKNKLNESFPKQNGIVGQTQILNTKSLTPINNTQNISLQTGYENGPTITANNGLTNQIVNKTGLLKPAKIKSSSNSKSRKERTAFTKGQVKDLEKEFCKHNYLTRLRRYEIAVALDLSERQVKVWFQNRRMKWKRSRGMGSGKSKNNKQCMDNQGQNEDEYDEDDDEFDDYDDDDEDEQQN</sequence>